<keyword evidence="10" id="KW-1185">Reference proteome</keyword>
<evidence type="ECO:0000256" key="6">
    <source>
        <dbReference type="ARBA" id="ARBA00023136"/>
    </source>
</evidence>
<feature type="transmembrane region" description="Helical" evidence="7">
    <location>
        <begin position="357"/>
        <end position="381"/>
    </location>
</feature>
<evidence type="ECO:0000256" key="3">
    <source>
        <dbReference type="ARBA" id="ARBA00022475"/>
    </source>
</evidence>
<reference evidence="10" key="1">
    <citation type="submission" date="2023-06" db="EMBL/GenBank/DDBJ databases">
        <title>Identification and characterization of horizontal gene transfer across gut microbiota members of farm animals based on homology search.</title>
        <authorList>
            <person name="Zeman M."/>
            <person name="Kubasova T."/>
            <person name="Jahodarova E."/>
            <person name="Nykrynova M."/>
            <person name="Rychlik I."/>
        </authorList>
    </citation>
    <scope>NUCLEOTIDE SEQUENCE [LARGE SCALE GENOMIC DNA]</scope>
    <source>
        <strain evidence="10">154_Feed</strain>
    </source>
</reference>
<dbReference type="Proteomes" id="UP001529421">
    <property type="component" value="Unassembled WGS sequence"/>
</dbReference>
<feature type="transmembrane region" description="Helical" evidence="7">
    <location>
        <begin position="85"/>
        <end position="101"/>
    </location>
</feature>
<dbReference type="Pfam" id="PF03600">
    <property type="entry name" value="CitMHS"/>
    <property type="match status" value="1"/>
</dbReference>
<protein>
    <submittedName>
        <fullName evidence="9">SLC13 family permease</fullName>
    </submittedName>
</protein>
<keyword evidence="5 7" id="KW-1133">Transmembrane helix</keyword>
<evidence type="ECO:0000256" key="7">
    <source>
        <dbReference type="SAM" id="Phobius"/>
    </source>
</evidence>
<proteinExistence type="predicted"/>
<feature type="domain" description="Citrate transporter-like" evidence="8">
    <location>
        <begin position="22"/>
        <end position="313"/>
    </location>
</feature>
<comment type="subcellular location">
    <subcellularLocation>
        <location evidence="1">Cell membrane</location>
        <topology evidence="1">Multi-pass membrane protein</topology>
    </subcellularLocation>
</comment>
<evidence type="ECO:0000259" key="8">
    <source>
        <dbReference type="Pfam" id="PF03600"/>
    </source>
</evidence>
<feature type="transmembrane region" description="Helical" evidence="7">
    <location>
        <begin position="294"/>
        <end position="316"/>
    </location>
</feature>
<keyword evidence="6 7" id="KW-0472">Membrane</keyword>
<keyword evidence="2" id="KW-0813">Transport</keyword>
<dbReference type="EMBL" id="JAUDDZ010000019">
    <property type="protein sequence ID" value="MDM8275748.1"/>
    <property type="molecule type" value="Genomic_DNA"/>
</dbReference>
<feature type="transmembrane region" description="Helical" evidence="7">
    <location>
        <begin position="20"/>
        <end position="44"/>
    </location>
</feature>
<reference evidence="9 10" key="2">
    <citation type="submission" date="2023-06" db="EMBL/GenBank/DDBJ databases">
        <authorList>
            <person name="Zeman M."/>
            <person name="Kubasova T."/>
            <person name="Jahodarova E."/>
            <person name="Nykrynova M."/>
            <person name="Rychlik I."/>
        </authorList>
    </citation>
    <scope>NUCLEOTIDE SEQUENCE [LARGE SCALE GENOMIC DNA]</scope>
    <source>
        <strain evidence="9 10">154_Feed</strain>
    </source>
</reference>
<dbReference type="PROSITE" id="PS51257">
    <property type="entry name" value="PROKAR_LIPOPROTEIN"/>
    <property type="match status" value="1"/>
</dbReference>
<accession>A0ABT7VB68</accession>
<feature type="transmembrane region" description="Helical" evidence="7">
    <location>
        <begin position="215"/>
        <end position="233"/>
    </location>
</feature>
<dbReference type="PANTHER" id="PTHR43302">
    <property type="entry name" value="TRANSPORTER ARSB-RELATED"/>
    <property type="match status" value="1"/>
</dbReference>
<organism evidence="9 10">
    <name type="scientific">Enorma phocaeensis</name>
    <dbReference type="NCBI Taxonomy" id="1871019"/>
    <lineage>
        <taxon>Bacteria</taxon>
        <taxon>Bacillati</taxon>
        <taxon>Actinomycetota</taxon>
        <taxon>Coriobacteriia</taxon>
        <taxon>Coriobacteriales</taxon>
        <taxon>Coriobacteriaceae</taxon>
        <taxon>Enorma</taxon>
    </lineage>
</organism>
<evidence type="ECO:0000256" key="5">
    <source>
        <dbReference type="ARBA" id="ARBA00022989"/>
    </source>
</evidence>
<feature type="transmembrane region" description="Helical" evidence="7">
    <location>
        <begin position="253"/>
        <end position="273"/>
    </location>
</feature>
<dbReference type="RefSeq" id="WP_289545982.1">
    <property type="nucleotide sequence ID" value="NZ_JAUDDZ010000019.1"/>
</dbReference>
<feature type="transmembrane region" description="Helical" evidence="7">
    <location>
        <begin position="107"/>
        <end position="123"/>
    </location>
</feature>
<evidence type="ECO:0000256" key="2">
    <source>
        <dbReference type="ARBA" id="ARBA00022448"/>
    </source>
</evidence>
<comment type="caution">
    <text evidence="9">The sequence shown here is derived from an EMBL/GenBank/DDBJ whole genome shotgun (WGS) entry which is preliminary data.</text>
</comment>
<evidence type="ECO:0000313" key="9">
    <source>
        <dbReference type="EMBL" id="MDM8275748.1"/>
    </source>
</evidence>
<name>A0ABT7VB68_9ACTN</name>
<keyword evidence="3" id="KW-1003">Cell membrane</keyword>
<feature type="transmembrane region" description="Helical" evidence="7">
    <location>
        <begin position="50"/>
        <end position="73"/>
    </location>
</feature>
<evidence type="ECO:0000256" key="1">
    <source>
        <dbReference type="ARBA" id="ARBA00004651"/>
    </source>
</evidence>
<keyword evidence="4 7" id="KW-0812">Transmembrane</keyword>
<evidence type="ECO:0000256" key="4">
    <source>
        <dbReference type="ARBA" id="ARBA00022692"/>
    </source>
</evidence>
<feature type="transmembrane region" description="Helical" evidence="7">
    <location>
        <begin position="128"/>
        <end position="147"/>
    </location>
</feature>
<feature type="transmembrane region" description="Helical" evidence="7">
    <location>
        <begin position="322"/>
        <end position="345"/>
    </location>
</feature>
<feature type="transmembrane region" description="Helical" evidence="7">
    <location>
        <begin position="167"/>
        <end position="188"/>
    </location>
</feature>
<evidence type="ECO:0000313" key="10">
    <source>
        <dbReference type="Proteomes" id="UP001529421"/>
    </source>
</evidence>
<gene>
    <name evidence="9" type="ORF">QUW28_09635</name>
</gene>
<dbReference type="InterPro" id="IPR004680">
    <property type="entry name" value="Cit_transptr-like_dom"/>
</dbReference>
<dbReference type="PANTHER" id="PTHR43302:SF5">
    <property type="entry name" value="TRANSPORTER ARSB-RELATED"/>
    <property type="match status" value="1"/>
</dbReference>
<sequence>MFAAVRRRLDVREFVRKDPVLVAALVLAAISCAVVPPDAAYLAYVDLRTIGMLFSLMTVMAGLSRLGVFSAACRRLLAVARGPRRLCLALTLLAFFSSMLITNDVALVTFVPLALLALGALGSERLTCFTVVMMTIAANLGSMFTPVGNPQNLYLYSASHMSLIEFALLMLPYTLGALACLVAAVFVFGRASDVEMATCGPSAAASCERPSTVRIVVWAAVFLCALCSVARLLPFQATVAVAIAAGVIVDRGALAHVDYALLATFAAFFVFVGNMGRIEAVDTFIAGMVNGHELAVAVGASQVLSNVPAAILLSGFTADWSALIVGTNLGGLGTLIASMASLISYKQLALVLPRAKSRYVAMFTAWNAAFLAALLVLHMVLGG</sequence>